<protein>
    <submittedName>
        <fullName evidence="1">Uncharacterized protein</fullName>
    </submittedName>
</protein>
<dbReference type="AlphaFoldDB" id="A0A840I2B5"/>
<sequence>MKPITATLTIYAAILTCAFALLLSRTEAQNGTERIAHLVVERLDVVEPDGTPRLILYAKARDPQIIVRGQAYRHPSRTQSGMLFYNDEGTEVGGLVVAGRTREDGTTETGGSLTFDAYEQDQIVQLIGYEEDGSGVAGLFVTDRPAEAMDFEGFDALARAETDEAREAVLARLAKEEQGASRAFFGRDRDDEAAVALRDAQGRTRLRLSVTPEGEAAIAFLNEDGEVVRRVTGAE</sequence>
<organism evidence="1 2">
    <name type="scientific">Parvularcula dongshanensis</name>
    <dbReference type="NCBI Taxonomy" id="1173995"/>
    <lineage>
        <taxon>Bacteria</taxon>
        <taxon>Pseudomonadati</taxon>
        <taxon>Pseudomonadota</taxon>
        <taxon>Alphaproteobacteria</taxon>
        <taxon>Parvularculales</taxon>
        <taxon>Parvularculaceae</taxon>
        <taxon>Parvularcula</taxon>
    </lineage>
</organism>
<dbReference type="EMBL" id="JACHOB010000001">
    <property type="protein sequence ID" value="MBB4658475.1"/>
    <property type="molecule type" value="Genomic_DNA"/>
</dbReference>
<evidence type="ECO:0000313" key="1">
    <source>
        <dbReference type="EMBL" id="MBB4658475.1"/>
    </source>
</evidence>
<proteinExistence type="predicted"/>
<reference evidence="1 2" key="1">
    <citation type="submission" date="2020-08" db="EMBL/GenBank/DDBJ databases">
        <title>Genomic Encyclopedia of Type Strains, Phase IV (KMG-IV): sequencing the most valuable type-strain genomes for metagenomic binning, comparative biology and taxonomic classification.</title>
        <authorList>
            <person name="Goeker M."/>
        </authorList>
    </citation>
    <scope>NUCLEOTIDE SEQUENCE [LARGE SCALE GENOMIC DNA]</scope>
    <source>
        <strain evidence="1 2">DSM 102850</strain>
    </source>
</reference>
<dbReference type="Proteomes" id="UP000563524">
    <property type="component" value="Unassembled WGS sequence"/>
</dbReference>
<evidence type="ECO:0000313" key="2">
    <source>
        <dbReference type="Proteomes" id="UP000563524"/>
    </source>
</evidence>
<dbReference type="RefSeq" id="WP_183816328.1">
    <property type="nucleotide sequence ID" value="NZ_JACHOB010000001.1"/>
</dbReference>
<gene>
    <name evidence="1" type="ORF">GGQ59_000975</name>
</gene>
<accession>A0A840I2B5</accession>
<comment type="caution">
    <text evidence="1">The sequence shown here is derived from an EMBL/GenBank/DDBJ whole genome shotgun (WGS) entry which is preliminary data.</text>
</comment>
<name>A0A840I2B5_9PROT</name>
<keyword evidence="2" id="KW-1185">Reference proteome</keyword>